<dbReference type="PANTHER" id="PTHR28037">
    <property type="entry name" value="ALCOHOL O-ACETYLTRANSFERASE 1-RELATED"/>
    <property type="match status" value="1"/>
</dbReference>
<dbReference type="OrthoDB" id="2150604at2759"/>
<dbReference type="SUPFAM" id="SSF52777">
    <property type="entry name" value="CoA-dependent acyltransferases"/>
    <property type="match status" value="1"/>
</dbReference>
<dbReference type="InterPro" id="IPR010828">
    <property type="entry name" value="Atf2/Sli1-like"/>
</dbReference>
<dbReference type="AlphaFoldDB" id="A0A1X7R9J9"/>
<protein>
    <submittedName>
        <fullName evidence="1">Similar to Saccharomyces cerevisiae YGR212W SLI1 N-acetyltransferase</fullName>
    </submittedName>
</protein>
<organism evidence="1 2">
    <name type="scientific">Maudiozyma saulgeensis</name>
    <dbReference type="NCBI Taxonomy" id="1789683"/>
    <lineage>
        <taxon>Eukaryota</taxon>
        <taxon>Fungi</taxon>
        <taxon>Dikarya</taxon>
        <taxon>Ascomycota</taxon>
        <taxon>Saccharomycotina</taxon>
        <taxon>Saccharomycetes</taxon>
        <taxon>Saccharomycetales</taxon>
        <taxon>Saccharomycetaceae</taxon>
        <taxon>Maudiozyma</taxon>
    </lineage>
</organism>
<dbReference type="Proteomes" id="UP000196158">
    <property type="component" value="Unassembled WGS sequence"/>
</dbReference>
<keyword evidence="1" id="KW-0808">Transferase</keyword>
<name>A0A1X7R9J9_9SACH</name>
<dbReference type="GO" id="GO:0008080">
    <property type="term" value="F:N-acetyltransferase activity"/>
    <property type="evidence" value="ECO:0007669"/>
    <property type="project" value="TreeGrafter"/>
</dbReference>
<dbReference type="EMBL" id="FXLY01000011">
    <property type="protein sequence ID" value="SMN22348.1"/>
    <property type="molecule type" value="Genomic_DNA"/>
</dbReference>
<proteinExistence type="predicted"/>
<dbReference type="STRING" id="1789683.A0A1X7R9J9"/>
<accession>A0A1X7R9J9</accession>
<evidence type="ECO:0000313" key="2">
    <source>
        <dbReference type="Proteomes" id="UP000196158"/>
    </source>
</evidence>
<evidence type="ECO:0000313" key="1">
    <source>
        <dbReference type="EMBL" id="SMN22348.1"/>
    </source>
</evidence>
<dbReference type="PANTHER" id="PTHR28037:SF1">
    <property type="entry name" value="ALCOHOL O-ACETYLTRANSFERASE 1-RELATED"/>
    <property type="match status" value="1"/>
</dbReference>
<dbReference type="Pfam" id="PF07247">
    <property type="entry name" value="AATase"/>
    <property type="match status" value="1"/>
</dbReference>
<reference evidence="1 2" key="1">
    <citation type="submission" date="2017-04" db="EMBL/GenBank/DDBJ databases">
        <authorList>
            <person name="Afonso C.L."/>
            <person name="Miller P.J."/>
            <person name="Scott M.A."/>
            <person name="Spackman E."/>
            <person name="Goraichik I."/>
            <person name="Dimitrov K.M."/>
            <person name="Suarez D.L."/>
            <person name="Swayne D.E."/>
        </authorList>
    </citation>
    <scope>NUCLEOTIDE SEQUENCE [LARGE SCALE GENOMIC DNA]</scope>
</reference>
<keyword evidence="2" id="KW-1185">Reference proteome</keyword>
<sequence length="476" mass="53930">MMLREISSLEQYFYYRCKLHLHSCFYLAVTVNNIPSKALLGYALQETIKKYPQTHCTVTLDSPDSPPRIKELSDSPIYFDDVVEYSKWESLDANNMNTIFKEYGFPFDNGKPLWKIIVLEKANQLVFVLSHIFFDGMSSTIFTTTFMEHLNGKFDGSKMADNCLLYTSSQDVEIAVHAYDLWPVPLNWKIKRQLVKLLLKLSPGIVTGSDANLLQFKNYNFPDDFAKVPTDEIDTFTVNNDNIQRVLRFPPEQLKTILTKCKEEKVSLTSFLTALFSIGLNNVSDDVLRNGKSFLVNIPMNTRAICKEYLKIDDSALQMGNFIVGLEYPTSLDIVSSDTIWSLASKVNEFIIDNRQNKISDQMNTAKLLDIADVQSYVRQKVENSYGIGPGAAFEITNLGYNTFGGNSSDEGKKYYVTDALFNQPQGFSNIFNCSFVTTPIGGLTCSISYPKNLVVEMEPIWAKVDEIVENICNPK</sequence>
<dbReference type="InterPro" id="IPR052058">
    <property type="entry name" value="Alcohol_O-acetyltransferase"/>
</dbReference>
<gene>
    <name evidence="1" type="ORF">KASA_0H01419G</name>
</gene>